<name>A0ABX3ZIK8_9BACL</name>
<reference evidence="2 3" key="1">
    <citation type="journal article" date="2017" name="Int. J. Syst. Evol. Microbiol.">
        <title>Solibacillus kalamii sp. nov., isolated from a high-efficiency particulate arrestance filter system used in the International Space Station.</title>
        <authorList>
            <person name="Checinska Sielaff A."/>
            <person name="Kumar R.M."/>
            <person name="Pal D."/>
            <person name="Mayilraj S."/>
            <person name="Venkateswaran K."/>
        </authorList>
    </citation>
    <scope>NUCLEOTIDE SEQUENCE [LARGE SCALE GENOMIC DNA]</scope>
    <source>
        <strain evidence="2 3">ISSFR-015</strain>
    </source>
</reference>
<feature type="transmembrane region" description="Helical" evidence="1">
    <location>
        <begin position="78"/>
        <end position="97"/>
    </location>
</feature>
<accession>A0ABX3ZIK8</accession>
<evidence type="ECO:0008006" key="4">
    <source>
        <dbReference type="Google" id="ProtNLM"/>
    </source>
</evidence>
<proteinExistence type="predicted"/>
<evidence type="ECO:0000313" key="3">
    <source>
        <dbReference type="Proteomes" id="UP000196594"/>
    </source>
</evidence>
<feature type="transmembrane region" description="Helical" evidence="1">
    <location>
        <begin position="17"/>
        <end position="40"/>
    </location>
</feature>
<protein>
    <recommendedName>
        <fullName evidence="4">DUF2619 domain-containing protein</fullName>
    </recommendedName>
</protein>
<evidence type="ECO:0000313" key="2">
    <source>
        <dbReference type="EMBL" id="OUZ39557.1"/>
    </source>
</evidence>
<dbReference type="Proteomes" id="UP000196594">
    <property type="component" value="Unassembled WGS sequence"/>
</dbReference>
<comment type="caution">
    <text evidence="2">The sequence shown here is derived from an EMBL/GenBank/DDBJ whole genome shotgun (WGS) entry which is preliminary data.</text>
</comment>
<feature type="transmembrane region" description="Helical" evidence="1">
    <location>
        <begin position="49"/>
        <end position="72"/>
    </location>
</feature>
<evidence type="ECO:0000256" key="1">
    <source>
        <dbReference type="SAM" id="Phobius"/>
    </source>
</evidence>
<organism evidence="2 3">
    <name type="scientific">Solibacillus kalamii</name>
    <dbReference type="NCBI Taxonomy" id="1748298"/>
    <lineage>
        <taxon>Bacteria</taxon>
        <taxon>Bacillati</taxon>
        <taxon>Bacillota</taxon>
        <taxon>Bacilli</taxon>
        <taxon>Bacillales</taxon>
        <taxon>Caryophanaceae</taxon>
        <taxon>Solibacillus</taxon>
    </lineage>
</organism>
<keyword evidence="1" id="KW-0812">Transmembrane</keyword>
<gene>
    <name evidence="2" type="ORF">CBM15_07815</name>
</gene>
<keyword evidence="3" id="KW-1185">Reference proteome</keyword>
<keyword evidence="1" id="KW-0472">Membrane</keyword>
<sequence>MLGNNTSKDVFTFMDKALIIIIALRIMSGSIELTAAALMFKFNDLEKAFYINTLLALVGPVVLIVTTALALLGLAEKISLTRIICLFCGISLILFSLKSA</sequence>
<dbReference type="Pfam" id="PF10942">
    <property type="entry name" value="DUF2619"/>
    <property type="match status" value="1"/>
</dbReference>
<dbReference type="InterPro" id="IPR020390">
    <property type="entry name" value="Uncharacterised_YqhV"/>
</dbReference>
<keyword evidence="1" id="KW-1133">Transmembrane helix</keyword>
<dbReference type="EMBL" id="NHNT01000003">
    <property type="protein sequence ID" value="OUZ39557.1"/>
    <property type="molecule type" value="Genomic_DNA"/>
</dbReference>